<keyword evidence="2" id="KW-0479">Metal-binding</keyword>
<feature type="domain" description="Radical SAM core" evidence="6">
    <location>
        <begin position="86"/>
        <end position="228"/>
    </location>
</feature>
<evidence type="ECO:0000259" key="6">
    <source>
        <dbReference type="Pfam" id="PF04055"/>
    </source>
</evidence>
<dbReference type="GO" id="GO:0016491">
    <property type="term" value="F:oxidoreductase activity"/>
    <property type="evidence" value="ECO:0007669"/>
    <property type="project" value="InterPro"/>
</dbReference>
<proteinExistence type="inferred from homology"/>
<dbReference type="SFLD" id="SFLDG01067">
    <property type="entry name" value="SPASM/twitch_domain_containing"/>
    <property type="match status" value="1"/>
</dbReference>
<dbReference type="SUPFAM" id="SSF102114">
    <property type="entry name" value="Radical SAM enzymes"/>
    <property type="match status" value="1"/>
</dbReference>
<dbReference type="STRING" id="1499967.U27_05890"/>
<dbReference type="AlphaFoldDB" id="A0A081C2W0"/>
<reference evidence="7" key="1">
    <citation type="journal article" date="2015" name="PeerJ">
        <title>First genomic representation of candidate bacterial phylum KSB3 points to enhanced environmental sensing as a trigger of wastewater bulking.</title>
        <authorList>
            <person name="Sekiguchi Y."/>
            <person name="Ohashi A."/>
            <person name="Parks D.H."/>
            <person name="Yamauchi T."/>
            <person name="Tyson G.W."/>
            <person name="Hugenholtz P."/>
        </authorList>
    </citation>
    <scope>NUCLEOTIDE SEQUENCE [LARGE SCALE GENOMIC DNA]</scope>
</reference>
<evidence type="ECO:0000256" key="2">
    <source>
        <dbReference type="ARBA" id="ARBA00022723"/>
    </source>
</evidence>
<organism evidence="7">
    <name type="scientific">Vecturithrix granuli</name>
    <dbReference type="NCBI Taxonomy" id="1499967"/>
    <lineage>
        <taxon>Bacteria</taxon>
        <taxon>Candidatus Moduliflexota</taxon>
        <taxon>Candidatus Vecturitrichia</taxon>
        <taxon>Candidatus Vecturitrichales</taxon>
        <taxon>Candidatus Vecturitrichaceae</taxon>
        <taxon>Candidatus Vecturithrix</taxon>
    </lineage>
</organism>
<dbReference type="HOGENOM" id="CLU_009273_3_2_0"/>
<dbReference type="InterPro" id="IPR023867">
    <property type="entry name" value="Sulphatase_maturase_rSAM"/>
</dbReference>
<dbReference type="eggNOG" id="COG0641">
    <property type="taxonomic scope" value="Bacteria"/>
</dbReference>
<keyword evidence="1" id="KW-0949">S-adenosyl-L-methionine</keyword>
<gene>
    <name evidence="7" type="ORF">U27_05890</name>
</gene>
<dbReference type="SFLD" id="SFLDS00029">
    <property type="entry name" value="Radical_SAM"/>
    <property type="match status" value="1"/>
</dbReference>
<dbReference type="EMBL" id="DF820468">
    <property type="protein sequence ID" value="GAK58915.1"/>
    <property type="molecule type" value="Genomic_DNA"/>
</dbReference>
<dbReference type="Proteomes" id="UP000030661">
    <property type="component" value="Unassembled WGS sequence"/>
</dbReference>
<name>A0A081C2W0_VECG1</name>
<accession>A0A081C2W0</accession>
<dbReference type="SFLD" id="SFLDG01384">
    <property type="entry name" value="thioether_bond_formation_requi"/>
    <property type="match status" value="1"/>
</dbReference>
<dbReference type="PANTHER" id="PTHR43273:SF3">
    <property type="entry name" value="ANAEROBIC SULFATASE-MATURATING ENZYME HOMOLOG ASLB-RELATED"/>
    <property type="match status" value="1"/>
</dbReference>
<dbReference type="CDD" id="cd01335">
    <property type="entry name" value="Radical_SAM"/>
    <property type="match status" value="1"/>
</dbReference>
<evidence type="ECO:0000256" key="1">
    <source>
        <dbReference type="ARBA" id="ARBA00022691"/>
    </source>
</evidence>
<dbReference type="GO" id="GO:0046872">
    <property type="term" value="F:metal ion binding"/>
    <property type="evidence" value="ECO:0007669"/>
    <property type="project" value="UniProtKB-KW"/>
</dbReference>
<evidence type="ECO:0000256" key="4">
    <source>
        <dbReference type="ARBA" id="ARBA00023014"/>
    </source>
</evidence>
<dbReference type="PANTHER" id="PTHR43273">
    <property type="entry name" value="ANAEROBIC SULFATASE-MATURATING ENZYME HOMOLOG ASLB-RELATED"/>
    <property type="match status" value="1"/>
</dbReference>
<comment type="similarity">
    <text evidence="5">Belongs to the radical SAM superfamily. Anaerobic sulfatase-maturating enzyme family.</text>
</comment>
<evidence type="ECO:0000256" key="3">
    <source>
        <dbReference type="ARBA" id="ARBA00023004"/>
    </source>
</evidence>
<keyword evidence="4" id="KW-0411">Iron-sulfur</keyword>
<keyword evidence="8" id="KW-1185">Reference proteome</keyword>
<dbReference type="Pfam" id="PF04055">
    <property type="entry name" value="Radical_SAM"/>
    <property type="match status" value="1"/>
</dbReference>
<dbReference type="GO" id="GO:0051536">
    <property type="term" value="F:iron-sulfur cluster binding"/>
    <property type="evidence" value="ECO:0007669"/>
    <property type="project" value="UniProtKB-KW"/>
</dbReference>
<dbReference type="InterPro" id="IPR007197">
    <property type="entry name" value="rSAM"/>
</dbReference>
<dbReference type="SFLD" id="SFLDG01386">
    <property type="entry name" value="main_SPASM_domain-containing"/>
    <property type="match status" value="1"/>
</dbReference>
<evidence type="ECO:0000313" key="8">
    <source>
        <dbReference type="Proteomes" id="UP000030661"/>
    </source>
</evidence>
<evidence type="ECO:0000256" key="5">
    <source>
        <dbReference type="ARBA" id="ARBA00023601"/>
    </source>
</evidence>
<sequence>MNLETLMTDIYVIPVPDAYLIYSPLRRVSALVNQKAVSLLKKQIGRNRNSEDVPESLQSLVHELCQPVQEPPPERIGLLQPMFLGILPTRACNLACAYCDFGASMAPQEKMDFRIATAAVDWMAEHVKSLGLDTLEIHFFGGEPFFAEEVVDVVVHRARARAGRLDLTPRFEVSTNGVFDESRARFVGDYFDTVVLSFDGTQDIHDLHRPGKNGQSHFEIVKRTAELLGQSPTELCLRVCVSQANVTQLEQIVQWFCETFRASMINIETLQPTPQSQKANLKPPNPYDFAVQYVSAHRLAERCGIQTIYASAATDMLRRSFCPLGKDALIVSPDGRVSGCYLPQQEWQKRGLDLDLGWLSANGTMQLDFDAITRLRQMIMEKPRCESCFCRWTCAGGCHVKHSYPGCAPEYDDFCIQTRIITACALLAELGFDEAVEKLLTNRAAMQTLVLQASDKLIEGS</sequence>
<protein>
    <submittedName>
        <fullName evidence="7">Putative radical SAM domain protein</fullName>
    </submittedName>
</protein>
<keyword evidence="3" id="KW-0408">Iron</keyword>
<dbReference type="InterPro" id="IPR058240">
    <property type="entry name" value="rSAM_sf"/>
</dbReference>
<dbReference type="InterPro" id="IPR013785">
    <property type="entry name" value="Aldolase_TIM"/>
</dbReference>
<dbReference type="Gene3D" id="3.20.20.70">
    <property type="entry name" value="Aldolase class I"/>
    <property type="match status" value="1"/>
</dbReference>
<evidence type="ECO:0000313" key="7">
    <source>
        <dbReference type="EMBL" id="GAK58915.1"/>
    </source>
</evidence>